<name>A0AB37MAI7_9BACE</name>
<sequence>MLPITTQYIPNTKRAYLFDNIQEGIICIVNNQKTEGKVNIHLLGSVLHYLNKEQRGKWKVLLKSHKIKWKDEQLLAVILIFLIDLFRRCT</sequence>
<comment type="caution">
    <text evidence="1">The sequence shown here is derived from an EMBL/GenBank/DDBJ whole genome shotgun (WGS) entry which is preliminary data.</text>
</comment>
<dbReference type="AlphaFoldDB" id="A0AB37MAI7"/>
<gene>
    <name evidence="1" type="ORF">DWZ32_08970</name>
</gene>
<evidence type="ECO:0008006" key="3">
    <source>
        <dbReference type="Google" id="ProtNLM"/>
    </source>
</evidence>
<organism evidence="1 2">
    <name type="scientific">Bacteroides intestinalis</name>
    <dbReference type="NCBI Taxonomy" id="329854"/>
    <lineage>
        <taxon>Bacteria</taxon>
        <taxon>Pseudomonadati</taxon>
        <taxon>Bacteroidota</taxon>
        <taxon>Bacteroidia</taxon>
        <taxon>Bacteroidales</taxon>
        <taxon>Bacteroidaceae</taxon>
        <taxon>Bacteroides</taxon>
    </lineage>
</organism>
<proteinExistence type="predicted"/>
<accession>A0AB37MAI7</accession>
<dbReference type="Proteomes" id="UP000286003">
    <property type="component" value="Unassembled WGS sequence"/>
</dbReference>
<reference evidence="1 2" key="1">
    <citation type="submission" date="2018-08" db="EMBL/GenBank/DDBJ databases">
        <title>A genome reference for cultivated species of the human gut microbiota.</title>
        <authorList>
            <person name="Zou Y."/>
            <person name="Xue W."/>
            <person name="Luo G."/>
        </authorList>
    </citation>
    <scope>NUCLEOTIDE SEQUENCE [LARGE SCALE GENOMIC DNA]</scope>
    <source>
        <strain evidence="1 2">AF31-23</strain>
    </source>
</reference>
<protein>
    <recommendedName>
        <fullName evidence="3">Transposase</fullName>
    </recommendedName>
</protein>
<evidence type="ECO:0000313" key="1">
    <source>
        <dbReference type="EMBL" id="RHN07678.1"/>
    </source>
</evidence>
<evidence type="ECO:0000313" key="2">
    <source>
        <dbReference type="Proteomes" id="UP000286003"/>
    </source>
</evidence>
<dbReference type="EMBL" id="QRQM01000008">
    <property type="protein sequence ID" value="RHN07678.1"/>
    <property type="molecule type" value="Genomic_DNA"/>
</dbReference>